<reference evidence="2 3" key="1">
    <citation type="submission" date="2016-08" db="EMBL/GenBank/DDBJ databases">
        <title>Draft genome sequence of allopolyploid Zygosaccharomyces rouxii.</title>
        <authorList>
            <person name="Watanabe J."/>
            <person name="Uehara K."/>
            <person name="Mogi Y."/>
            <person name="Tsukioka Y."/>
        </authorList>
    </citation>
    <scope>NUCLEOTIDE SEQUENCE [LARGE SCALE GENOMIC DNA]</scope>
    <source>
        <strain evidence="2 3">NBRC 110957</strain>
    </source>
</reference>
<gene>
    <name evidence="2" type="ORF">ZYGR_0AI03980</name>
</gene>
<name>A0A1Q3ABG5_ZYGRO</name>
<protein>
    <recommendedName>
        <fullName evidence="4">DNA repair protein RAD7</fullName>
    </recommendedName>
</protein>
<dbReference type="InterPro" id="IPR032675">
    <property type="entry name" value="LRR_dom_sf"/>
</dbReference>
<feature type="compositionally biased region" description="Acidic residues" evidence="1">
    <location>
        <begin position="97"/>
        <end position="107"/>
    </location>
</feature>
<sequence length="553" mass="62518">MSFYRSRNRGRGANDVKGPSSALTQFLRDEGISAQEIRTRWEKQQAEKQELEESNSAEQSVEPSPHTETKALSVSDSSETDTDDNTDKFRKLSSIEVDSDEEEYDEETAPKRQPKPVRTRNDEGDKKKTQKLLQNRRKRQKRAAELLDRRVELPSLQELCIEKIGSNISKWNDEADEQGKQVYAHIRTVLGGISTDNLNNLGKALCKNRALNDQTLQLFLKTDLSSLVFHDCSNVSFEGYKALAVFCPHLTEISLQMCGQLNNEALLYMAEQLPNLKSVKLDGPFLINEATWDQFFQSMSGRLSEFHISNTHRFTDSSISSLLRHCGNQLVSLHFCRLDSVSNYALIPQYLQNPQFHTLGIEYPYNEEDVNDMVIMQLLERVGTNLRYLSLNGCLELTDNAIVNGLAIFLEGNDQLECLQLEELVNITSDSLLYFFKTIPLPHLSRCSLKRCTKLTDDAIVELLLNPAKDKLEDLNLNSLVNLTQGTFEIMNCVNLKHLDASFVRCVDDHVVATVGSQNPSLQLMEVFGDNLVSNKASIREGLTLVGRQSDSI</sequence>
<dbReference type="SUPFAM" id="SSF52047">
    <property type="entry name" value="RNI-like"/>
    <property type="match status" value="1"/>
</dbReference>
<dbReference type="OrthoDB" id="1924287at2759"/>
<dbReference type="Gene3D" id="3.80.10.10">
    <property type="entry name" value="Ribonuclease Inhibitor"/>
    <property type="match status" value="2"/>
</dbReference>
<evidence type="ECO:0000313" key="2">
    <source>
        <dbReference type="EMBL" id="GAV53116.1"/>
    </source>
</evidence>
<dbReference type="AlphaFoldDB" id="A0A1Q3ABG5"/>
<feature type="compositionally biased region" description="Basic residues" evidence="1">
    <location>
        <begin position="1"/>
        <end position="10"/>
    </location>
</feature>
<accession>A0A1Q3ABG5</accession>
<dbReference type="Proteomes" id="UP000187013">
    <property type="component" value="Unassembled WGS sequence"/>
</dbReference>
<comment type="caution">
    <text evidence="2">The sequence shown here is derived from an EMBL/GenBank/DDBJ whole genome shotgun (WGS) entry which is preliminary data.</text>
</comment>
<proteinExistence type="predicted"/>
<dbReference type="PANTHER" id="PTHR13318">
    <property type="entry name" value="PARTNER OF PAIRED, ISOFORM B-RELATED"/>
    <property type="match status" value="1"/>
</dbReference>
<dbReference type="GO" id="GO:0031146">
    <property type="term" value="P:SCF-dependent proteasomal ubiquitin-dependent protein catabolic process"/>
    <property type="evidence" value="ECO:0007669"/>
    <property type="project" value="TreeGrafter"/>
</dbReference>
<feature type="compositionally biased region" description="Basic residues" evidence="1">
    <location>
        <begin position="128"/>
        <end position="139"/>
    </location>
</feature>
<feature type="region of interest" description="Disordered" evidence="1">
    <location>
        <begin position="1"/>
        <end position="139"/>
    </location>
</feature>
<dbReference type="GO" id="GO:0019005">
    <property type="term" value="C:SCF ubiquitin ligase complex"/>
    <property type="evidence" value="ECO:0007669"/>
    <property type="project" value="TreeGrafter"/>
</dbReference>
<evidence type="ECO:0000313" key="3">
    <source>
        <dbReference type="Proteomes" id="UP000187013"/>
    </source>
</evidence>
<feature type="compositionally biased region" description="Basic and acidic residues" evidence="1">
    <location>
        <begin position="27"/>
        <end position="51"/>
    </location>
</feature>
<evidence type="ECO:0008006" key="4">
    <source>
        <dbReference type="Google" id="ProtNLM"/>
    </source>
</evidence>
<evidence type="ECO:0000256" key="1">
    <source>
        <dbReference type="SAM" id="MobiDB-lite"/>
    </source>
</evidence>
<dbReference type="EMBL" id="BDGX01000035">
    <property type="protein sequence ID" value="GAV53116.1"/>
    <property type="molecule type" value="Genomic_DNA"/>
</dbReference>
<organism evidence="2 3">
    <name type="scientific">Zygosaccharomyces rouxii</name>
    <dbReference type="NCBI Taxonomy" id="4956"/>
    <lineage>
        <taxon>Eukaryota</taxon>
        <taxon>Fungi</taxon>
        <taxon>Dikarya</taxon>
        <taxon>Ascomycota</taxon>
        <taxon>Saccharomycotina</taxon>
        <taxon>Saccharomycetes</taxon>
        <taxon>Saccharomycetales</taxon>
        <taxon>Saccharomycetaceae</taxon>
        <taxon>Zygosaccharomyces</taxon>
    </lineage>
</organism>
<dbReference type="InterPro" id="IPR006553">
    <property type="entry name" value="Leu-rich_rpt_Cys-con_subtyp"/>
</dbReference>
<dbReference type="SMART" id="SM00367">
    <property type="entry name" value="LRR_CC"/>
    <property type="match status" value="6"/>
</dbReference>